<proteinExistence type="predicted"/>
<sequence length="34" mass="4153">SNLRLYYRPRTVFIMPRPFYSSKNGDWLVCQRTS</sequence>
<dbReference type="AlphaFoldDB" id="A0A653D9E6"/>
<evidence type="ECO:0000313" key="2">
    <source>
        <dbReference type="Proteomes" id="UP000410492"/>
    </source>
</evidence>
<reference evidence="1 2" key="1">
    <citation type="submission" date="2019-01" db="EMBL/GenBank/DDBJ databases">
        <authorList>
            <person name="Sayadi A."/>
        </authorList>
    </citation>
    <scope>NUCLEOTIDE SEQUENCE [LARGE SCALE GENOMIC DNA]</scope>
</reference>
<dbReference type="Proteomes" id="UP000410492">
    <property type="component" value="Unassembled WGS sequence"/>
</dbReference>
<accession>A0A653D9E6</accession>
<name>A0A653D9E6_CALMS</name>
<feature type="non-terminal residue" evidence="1">
    <location>
        <position position="1"/>
    </location>
</feature>
<evidence type="ECO:0000313" key="1">
    <source>
        <dbReference type="EMBL" id="VEN56758.1"/>
    </source>
</evidence>
<gene>
    <name evidence="1" type="ORF">CALMAC_LOCUS15562</name>
</gene>
<protein>
    <submittedName>
        <fullName evidence="1">Uncharacterized protein</fullName>
    </submittedName>
</protein>
<keyword evidence="2" id="KW-1185">Reference proteome</keyword>
<organism evidence="1 2">
    <name type="scientific">Callosobruchus maculatus</name>
    <name type="common">Southern cowpea weevil</name>
    <name type="synonym">Pulse bruchid</name>
    <dbReference type="NCBI Taxonomy" id="64391"/>
    <lineage>
        <taxon>Eukaryota</taxon>
        <taxon>Metazoa</taxon>
        <taxon>Ecdysozoa</taxon>
        <taxon>Arthropoda</taxon>
        <taxon>Hexapoda</taxon>
        <taxon>Insecta</taxon>
        <taxon>Pterygota</taxon>
        <taxon>Neoptera</taxon>
        <taxon>Endopterygota</taxon>
        <taxon>Coleoptera</taxon>
        <taxon>Polyphaga</taxon>
        <taxon>Cucujiformia</taxon>
        <taxon>Chrysomeloidea</taxon>
        <taxon>Chrysomelidae</taxon>
        <taxon>Bruchinae</taxon>
        <taxon>Bruchini</taxon>
        <taxon>Callosobruchus</taxon>
    </lineage>
</organism>
<dbReference type="EMBL" id="CAACVG010010837">
    <property type="protein sequence ID" value="VEN56758.1"/>
    <property type="molecule type" value="Genomic_DNA"/>
</dbReference>